<accession>A0A915DD62</accession>
<sequence>MLFKSSQPPREASCSPVKFGGSKEPVQPVASCDGYASFKMKIKICRNFLILSMMLVFVEVFVKSQQCGMAYQKPRITAKITKEAIPHSWPWMAVVCNTNLGVTSDESANSEMPSKKERCVHNRYTDDEPGMTVAHVKKIHVYPKYFPDFNYDVALLELTEPIELPTM</sequence>
<dbReference type="WBParaSite" id="jg18184">
    <property type="protein sequence ID" value="jg18184"/>
    <property type="gene ID" value="jg18184"/>
</dbReference>
<proteinExistence type="predicted"/>
<dbReference type="InterPro" id="IPR009003">
    <property type="entry name" value="Peptidase_S1_PA"/>
</dbReference>
<dbReference type="Gene3D" id="2.40.10.10">
    <property type="entry name" value="Trypsin-like serine proteases"/>
    <property type="match status" value="1"/>
</dbReference>
<dbReference type="SUPFAM" id="SSF50494">
    <property type="entry name" value="Trypsin-like serine proteases"/>
    <property type="match status" value="1"/>
</dbReference>
<protein>
    <submittedName>
        <fullName evidence="3">Uncharacterized protein</fullName>
    </submittedName>
</protein>
<name>A0A915DD62_9BILA</name>
<evidence type="ECO:0000313" key="3">
    <source>
        <dbReference type="WBParaSite" id="jg18184"/>
    </source>
</evidence>
<dbReference type="Proteomes" id="UP000887574">
    <property type="component" value="Unplaced"/>
</dbReference>
<feature type="region of interest" description="Disordered" evidence="1">
    <location>
        <begin position="1"/>
        <end position="20"/>
    </location>
</feature>
<dbReference type="InterPro" id="IPR043504">
    <property type="entry name" value="Peptidase_S1_PA_chymotrypsin"/>
</dbReference>
<reference evidence="3" key="1">
    <citation type="submission" date="2022-11" db="UniProtKB">
        <authorList>
            <consortium name="WormBaseParasite"/>
        </authorList>
    </citation>
    <scope>IDENTIFICATION</scope>
</reference>
<keyword evidence="2" id="KW-1185">Reference proteome</keyword>
<organism evidence="2 3">
    <name type="scientific">Ditylenchus dipsaci</name>
    <dbReference type="NCBI Taxonomy" id="166011"/>
    <lineage>
        <taxon>Eukaryota</taxon>
        <taxon>Metazoa</taxon>
        <taxon>Ecdysozoa</taxon>
        <taxon>Nematoda</taxon>
        <taxon>Chromadorea</taxon>
        <taxon>Rhabditida</taxon>
        <taxon>Tylenchina</taxon>
        <taxon>Tylenchomorpha</taxon>
        <taxon>Sphaerularioidea</taxon>
        <taxon>Anguinidae</taxon>
        <taxon>Anguininae</taxon>
        <taxon>Ditylenchus</taxon>
    </lineage>
</organism>
<evidence type="ECO:0000313" key="2">
    <source>
        <dbReference type="Proteomes" id="UP000887574"/>
    </source>
</evidence>
<evidence type="ECO:0000256" key="1">
    <source>
        <dbReference type="SAM" id="MobiDB-lite"/>
    </source>
</evidence>
<dbReference type="AlphaFoldDB" id="A0A915DD62"/>